<organism evidence="1 2">
    <name type="scientific">Penicillium cosmopolitanum</name>
    <dbReference type="NCBI Taxonomy" id="1131564"/>
    <lineage>
        <taxon>Eukaryota</taxon>
        <taxon>Fungi</taxon>
        <taxon>Dikarya</taxon>
        <taxon>Ascomycota</taxon>
        <taxon>Pezizomycotina</taxon>
        <taxon>Eurotiomycetes</taxon>
        <taxon>Eurotiomycetidae</taxon>
        <taxon>Eurotiales</taxon>
        <taxon>Aspergillaceae</taxon>
        <taxon>Penicillium</taxon>
    </lineage>
</organism>
<dbReference type="SUPFAM" id="SSF51735">
    <property type="entry name" value="NAD(P)-binding Rossmann-fold domains"/>
    <property type="match status" value="1"/>
</dbReference>
<dbReference type="GeneID" id="81376425"/>
<dbReference type="InterPro" id="IPR036291">
    <property type="entry name" value="NAD(P)-bd_dom_sf"/>
</dbReference>
<evidence type="ECO:0008006" key="3">
    <source>
        <dbReference type="Google" id="ProtNLM"/>
    </source>
</evidence>
<dbReference type="PANTHER" id="PTHR14097:SF8">
    <property type="entry name" value="NAD(P)-BINDING DOMAIN-CONTAINING PROTEIN"/>
    <property type="match status" value="1"/>
</dbReference>
<dbReference type="RefSeq" id="XP_056480952.1">
    <property type="nucleotide sequence ID" value="XM_056637445.1"/>
</dbReference>
<sequence>MHLILTGATGLVGSGVLDAMLQNSAISRISILSRRPVKMAEDAKDPRVHVITHKDFETYQPELLEQLKDADGCVWALGISQNSVDKEQYIKITKDYALAAANAFSTLKPSNPPFRFIHVSGEGATQEPGMLSQLFAKVKGETETLLGEISAKHPGTFQVDSVRPAGVDPTGHDAIKPYLPDQGFLYKAMGVVLMPMIRNFYKSFHSPTPELGSFLTQLAMGKMDSKMQGPGVFRLGGGYVVENKAVRRMMAM</sequence>
<protein>
    <recommendedName>
        <fullName evidence="3">NAD(P)-binding domain-containing protein</fullName>
    </recommendedName>
</protein>
<name>A0A9W9SC32_9EURO</name>
<gene>
    <name evidence="1" type="ORF">N7509_012808</name>
</gene>
<dbReference type="Proteomes" id="UP001147747">
    <property type="component" value="Unassembled WGS sequence"/>
</dbReference>
<evidence type="ECO:0000313" key="1">
    <source>
        <dbReference type="EMBL" id="KAJ5375922.1"/>
    </source>
</evidence>
<proteinExistence type="predicted"/>
<dbReference type="OrthoDB" id="9975943at2759"/>
<keyword evidence="2" id="KW-1185">Reference proteome</keyword>
<reference evidence="1" key="2">
    <citation type="journal article" date="2023" name="IMA Fungus">
        <title>Comparative genomic study of the Penicillium genus elucidates a diverse pangenome and 15 lateral gene transfer events.</title>
        <authorList>
            <person name="Petersen C."/>
            <person name="Sorensen T."/>
            <person name="Nielsen M.R."/>
            <person name="Sondergaard T.E."/>
            <person name="Sorensen J.L."/>
            <person name="Fitzpatrick D.A."/>
            <person name="Frisvad J.C."/>
            <person name="Nielsen K.L."/>
        </authorList>
    </citation>
    <scope>NUCLEOTIDE SEQUENCE</scope>
    <source>
        <strain evidence="1">IBT 29677</strain>
    </source>
</reference>
<evidence type="ECO:0000313" key="2">
    <source>
        <dbReference type="Proteomes" id="UP001147747"/>
    </source>
</evidence>
<dbReference type="AlphaFoldDB" id="A0A9W9SC32"/>
<reference evidence="1" key="1">
    <citation type="submission" date="2022-12" db="EMBL/GenBank/DDBJ databases">
        <authorList>
            <person name="Petersen C."/>
        </authorList>
    </citation>
    <scope>NUCLEOTIDE SEQUENCE</scope>
    <source>
        <strain evidence="1">IBT 29677</strain>
    </source>
</reference>
<dbReference type="PANTHER" id="PTHR14097">
    <property type="entry name" value="OXIDOREDUCTASE HTATIP2"/>
    <property type="match status" value="1"/>
</dbReference>
<dbReference type="EMBL" id="JAPZBU010000012">
    <property type="protein sequence ID" value="KAJ5375922.1"/>
    <property type="molecule type" value="Genomic_DNA"/>
</dbReference>
<accession>A0A9W9SC32</accession>
<comment type="caution">
    <text evidence="1">The sequence shown here is derived from an EMBL/GenBank/DDBJ whole genome shotgun (WGS) entry which is preliminary data.</text>
</comment>
<dbReference type="Gene3D" id="3.40.50.720">
    <property type="entry name" value="NAD(P)-binding Rossmann-like Domain"/>
    <property type="match status" value="1"/>
</dbReference>